<proteinExistence type="predicted"/>
<evidence type="ECO:0000313" key="1">
    <source>
        <dbReference type="EMBL" id="GGI83296.1"/>
    </source>
</evidence>
<dbReference type="Proteomes" id="UP000613743">
    <property type="component" value="Unassembled WGS sequence"/>
</dbReference>
<comment type="caution">
    <text evidence="1">The sequence shown here is derived from an EMBL/GenBank/DDBJ whole genome shotgun (WGS) entry which is preliminary data.</text>
</comment>
<name>A0A917JSI1_9GAMM</name>
<gene>
    <name evidence="1" type="ORF">GCM10009332_20750</name>
</gene>
<dbReference type="EMBL" id="BMPZ01000005">
    <property type="protein sequence ID" value="GGI83296.1"/>
    <property type="molecule type" value="Genomic_DNA"/>
</dbReference>
<evidence type="ECO:0000313" key="2">
    <source>
        <dbReference type="Proteomes" id="UP000613743"/>
    </source>
</evidence>
<reference evidence="1" key="2">
    <citation type="submission" date="2020-09" db="EMBL/GenBank/DDBJ databases">
        <authorList>
            <person name="Sun Q."/>
            <person name="Ohkuma M."/>
        </authorList>
    </citation>
    <scope>NUCLEOTIDE SEQUENCE</scope>
    <source>
        <strain evidence="1">JCM 30804</strain>
    </source>
</reference>
<protein>
    <submittedName>
        <fullName evidence="1">Uncharacterized protein</fullName>
    </submittedName>
</protein>
<keyword evidence="2" id="KW-1185">Reference proteome</keyword>
<dbReference type="RefSeq" id="WP_188920953.1">
    <property type="nucleotide sequence ID" value="NZ_BMPZ01000005.1"/>
</dbReference>
<reference evidence="1" key="1">
    <citation type="journal article" date="2014" name="Int. J. Syst. Evol. Microbiol.">
        <title>Complete genome sequence of Corynebacterium casei LMG S-19264T (=DSM 44701T), isolated from a smear-ripened cheese.</title>
        <authorList>
            <consortium name="US DOE Joint Genome Institute (JGI-PGF)"/>
            <person name="Walter F."/>
            <person name="Albersmeier A."/>
            <person name="Kalinowski J."/>
            <person name="Ruckert C."/>
        </authorList>
    </citation>
    <scope>NUCLEOTIDE SEQUENCE</scope>
    <source>
        <strain evidence="1">JCM 30804</strain>
    </source>
</reference>
<sequence>MMWNWLLNKIGKKPVQQRKKVQIDIPYEQHQYRVEDMNVGKLTKNVSNVKEDAQDS</sequence>
<organism evidence="1 2">
    <name type="scientific">Shewanella gelidii</name>
    <dbReference type="NCBI Taxonomy" id="1642821"/>
    <lineage>
        <taxon>Bacteria</taxon>
        <taxon>Pseudomonadati</taxon>
        <taxon>Pseudomonadota</taxon>
        <taxon>Gammaproteobacteria</taxon>
        <taxon>Alteromonadales</taxon>
        <taxon>Shewanellaceae</taxon>
        <taxon>Shewanella</taxon>
    </lineage>
</organism>
<accession>A0A917JSI1</accession>
<dbReference type="AlphaFoldDB" id="A0A917JSI1"/>